<dbReference type="Pfam" id="PF14226">
    <property type="entry name" value="DIOX_N"/>
    <property type="match status" value="1"/>
</dbReference>
<protein>
    <recommendedName>
        <fullName evidence="4">Fe2OG dioxygenase domain-containing protein</fullName>
    </recommendedName>
</protein>
<gene>
    <name evidence="5" type="ORF">CSSPJE1EN1_LOCUS22964</name>
</gene>
<dbReference type="InterPro" id="IPR044861">
    <property type="entry name" value="IPNS-like_FE2OG_OXY"/>
</dbReference>
<dbReference type="EMBL" id="OZ020103">
    <property type="protein sequence ID" value="CAK9277486.1"/>
    <property type="molecule type" value="Genomic_DNA"/>
</dbReference>
<dbReference type="PRINTS" id="PR00682">
    <property type="entry name" value="IPNSYNTHASE"/>
</dbReference>
<dbReference type="InterPro" id="IPR005123">
    <property type="entry name" value="Oxoglu/Fe-dep_dioxygenase_dom"/>
</dbReference>
<dbReference type="Proteomes" id="UP001497444">
    <property type="component" value="Chromosome 8"/>
</dbReference>
<feature type="domain" description="Fe2OG dioxygenase" evidence="4">
    <location>
        <begin position="198"/>
        <end position="300"/>
    </location>
</feature>
<comment type="similarity">
    <text evidence="3">Belongs to the iron/ascorbate-dependent oxidoreductase family.</text>
</comment>
<proteinExistence type="inferred from homology"/>
<keyword evidence="1 3" id="KW-0479">Metal-binding</keyword>
<evidence type="ECO:0000313" key="5">
    <source>
        <dbReference type="EMBL" id="CAK9277486.1"/>
    </source>
</evidence>
<dbReference type="InterPro" id="IPR026992">
    <property type="entry name" value="DIOX_N"/>
</dbReference>
<dbReference type="SUPFAM" id="SSF51197">
    <property type="entry name" value="Clavaminate synthase-like"/>
    <property type="match status" value="1"/>
</dbReference>
<keyword evidence="6" id="KW-1185">Reference proteome</keyword>
<sequence length="341" mass="38268">MRPCKLSQRHCAQCFGSSKMPDSIPVIDIGPLVQQKADPHMAEDPQVMNVVRQLDEACREIGFFYVKGHGVSPHLLEQVLDMGYKFFALPEEDKLQIAMSSDTGFRGYQKLGQNITKGQPDLHEAIDYFRELENQKLSTRKENPLMGSNQWPNEPSGFRPLIEEYVNVMTDLGEAIIQGIALALSGKKDAFGGKRAGDPFWILRVIGYPPMKKSDFEVGCGDHTDYGLLTLVNQDPTIPALQVKNNEGNWIWAKPIPGTFVVNIGDMLKIWTNGLYQSTLHRVMNDDSKYRVSVPFFYEPNFDALVEPLEICEQQTGSAVPRFTPVVYGDHVIGKVLTNFG</sequence>
<dbReference type="InterPro" id="IPR050231">
    <property type="entry name" value="Iron_ascorbate_oxido_reductase"/>
</dbReference>
<keyword evidence="3" id="KW-0560">Oxidoreductase</keyword>
<evidence type="ECO:0000313" key="6">
    <source>
        <dbReference type="Proteomes" id="UP001497444"/>
    </source>
</evidence>
<accession>A0ABP0XGK3</accession>
<evidence type="ECO:0000256" key="2">
    <source>
        <dbReference type="ARBA" id="ARBA00023004"/>
    </source>
</evidence>
<keyword evidence="2 3" id="KW-0408">Iron</keyword>
<reference evidence="5" key="1">
    <citation type="submission" date="2024-02" db="EMBL/GenBank/DDBJ databases">
        <authorList>
            <consortium name="ELIXIR-Norway"/>
            <consortium name="Elixir Norway"/>
        </authorList>
    </citation>
    <scope>NUCLEOTIDE SEQUENCE</scope>
</reference>
<dbReference type="Gene3D" id="2.60.120.330">
    <property type="entry name" value="B-lactam Antibiotic, Isopenicillin N Synthase, Chain"/>
    <property type="match status" value="1"/>
</dbReference>
<evidence type="ECO:0000256" key="1">
    <source>
        <dbReference type="ARBA" id="ARBA00022723"/>
    </source>
</evidence>
<dbReference type="InterPro" id="IPR027443">
    <property type="entry name" value="IPNS-like_sf"/>
</dbReference>
<evidence type="ECO:0000256" key="3">
    <source>
        <dbReference type="RuleBase" id="RU003682"/>
    </source>
</evidence>
<name>A0ABP0XGK3_9BRYO</name>
<dbReference type="PANTHER" id="PTHR47990">
    <property type="entry name" value="2-OXOGLUTARATE (2OG) AND FE(II)-DEPENDENT OXYGENASE SUPERFAMILY PROTEIN-RELATED"/>
    <property type="match status" value="1"/>
</dbReference>
<dbReference type="PROSITE" id="PS51471">
    <property type="entry name" value="FE2OG_OXY"/>
    <property type="match status" value="1"/>
</dbReference>
<evidence type="ECO:0000259" key="4">
    <source>
        <dbReference type="PROSITE" id="PS51471"/>
    </source>
</evidence>
<organism evidence="5 6">
    <name type="scientific">Sphagnum jensenii</name>
    <dbReference type="NCBI Taxonomy" id="128206"/>
    <lineage>
        <taxon>Eukaryota</taxon>
        <taxon>Viridiplantae</taxon>
        <taxon>Streptophyta</taxon>
        <taxon>Embryophyta</taxon>
        <taxon>Bryophyta</taxon>
        <taxon>Sphagnophytina</taxon>
        <taxon>Sphagnopsida</taxon>
        <taxon>Sphagnales</taxon>
        <taxon>Sphagnaceae</taxon>
        <taxon>Sphagnum</taxon>
    </lineage>
</organism>
<dbReference type="Pfam" id="PF03171">
    <property type="entry name" value="2OG-FeII_Oxy"/>
    <property type="match status" value="1"/>
</dbReference>